<organism evidence="2 3">
    <name type="scientific">Arenibacter echinorum</name>
    <dbReference type="NCBI Taxonomy" id="440515"/>
    <lineage>
        <taxon>Bacteria</taxon>
        <taxon>Pseudomonadati</taxon>
        <taxon>Bacteroidota</taxon>
        <taxon>Flavobacteriia</taxon>
        <taxon>Flavobacteriales</taxon>
        <taxon>Flavobacteriaceae</taxon>
        <taxon>Arenibacter</taxon>
    </lineage>
</organism>
<evidence type="ECO:0000313" key="2">
    <source>
        <dbReference type="EMBL" id="RAJ15497.1"/>
    </source>
</evidence>
<keyword evidence="3" id="KW-1185">Reference proteome</keyword>
<comment type="caution">
    <text evidence="2">The sequence shown here is derived from an EMBL/GenBank/DDBJ whole genome shotgun (WGS) entry which is preliminary data.</text>
</comment>
<feature type="signal peptide" evidence="1">
    <location>
        <begin position="1"/>
        <end position="25"/>
    </location>
</feature>
<dbReference type="AlphaFoldDB" id="A0A327RP63"/>
<keyword evidence="1" id="KW-0732">Signal</keyword>
<reference evidence="2 3" key="1">
    <citation type="submission" date="2018-06" db="EMBL/GenBank/DDBJ databases">
        <title>Genomic Encyclopedia of Archaeal and Bacterial Type Strains, Phase II (KMG-II): from individual species to whole genera.</title>
        <authorList>
            <person name="Goeker M."/>
        </authorList>
    </citation>
    <scope>NUCLEOTIDE SEQUENCE [LARGE SCALE GENOMIC DNA]</scope>
    <source>
        <strain evidence="2 3">DSM 23522</strain>
    </source>
</reference>
<accession>A0A327RP63</accession>
<name>A0A327RP63_9FLAO</name>
<feature type="chain" id="PRO_5016345314" description="Lipocalin-like protein" evidence="1">
    <location>
        <begin position="26"/>
        <end position="144"/>
    </location>
</feature>
<dbReference type="OrthoDB" id="1178221at2"/>
<evidence type="ECO:0008006" key="4">
    <source>
        <dbReference type="Google" id="ProtNLM"/>
    </source>
</evidence>
<dbReference type="RefSeq" id="WP_111621814.1">
    <property type="nucleotide sequence ID" value="NZ_QLLN01000001.1"/>
</dbReference>
<gene>
    <name evidence="2" type="ORF">LV92_00192</name>
</gene>
<protein>
    <recommendedName>
        <fullName evidence="4">Lipocalin-like protein</fullName>
    </recommendedName>
</protein>
<dbReference type="Proteomes" id="UP000249696">
    <property type="component" value="Unassembled WGS sequence"/>
</dbReference>
<evidence type="ECO:0000313" key="3">
    <source>
        <dbReference type="Proteomes" id="UP000249696"/>
    </source>
</evidence>
<sequence length="144" mass="15747">MGNFKAIVKTGFLVYTLLLGFSSFASDNVNQFNIGVKNSPTLFGEEKFLGNWKYSAENVPYEYAKGILFISKKEGVLAVVVALRGGERKAQDVKVEDNTLTFDLNLEGQIVSVSITAEGDKISGKASSQDGIFQLTGERRLDPE</sequence>
<proteinExistence type="predicted"/>
<dbReference type="EMBL" id="QLLN01000001">
    <property type="protein sequence ID" value="RAJ15497.1"/>
    <property type="molecule type" value="Genomic_DNA"/>
</dbReference>
<evidence type="ECO:0000256" key="1">
    <source>
        <dbReference type="SAM" id="SignalP"/>
    </source>
</evidence>